<dbReference type="GeneID" id="87902584"/>
<organism evidence="2 3">
    <name type="scientific">Podospora pseudocomata</name>
    <dbReference type="NCBI Taxonomy" id="2093779"/>
    <lineage>
        <taxon>Eukaryota</taxon>
        <taxon>Fungi</taxon>
        <taxon>Dikarya</taxon>
        <taxon>Ascomycota</taxon>
        <taxon>Pezizomycotina</taxon>
        <taxon>Sordariomycetes</taxon>
        <taxon>Sordariomycetidae</taxon>
        <taxon>Sordariales</taxon>
        <taxon>Podosporaceae</taxon>
        <taxon>Podospora</taxon>
    </lineage>
</organism>
<accession>A0ABR0GXZ5</accession>
<gene>
    <name evidence="2" type="ORF">QC762_0019390</name>
</gene>
<keyword evidence="1" id="KW-0812">Transmembrane</keyword>
<evidence type="ECO:0000313" key="3">
    <source>
        <dbReference type="Proteomes" id="UP001323405"/>
    </source>
</evidence>
<feature type="transmembrane region" description="Helical" evidence="1">
    <location>
        <begin position="29"/>
        <end position="50"/>
    </location>
</feature>
<reference evidence="2 3" key="1">
    <citation type="journal article" date="2023" name="bioRxiv">
        <title>High-quality genome assemblies of four members of thePodospora anserinaspecies complex.</title>
        <authorList>
            <person name="Ament-Velasquez S.L."/>
            <person name="Vogan A.A."/>
            <person name="Wallerman O."/>
            <person name="Hartmann F."/>
            <person name="Gautier V."/>
            <person name="Silar P."/>
            <person name="Giraud T."/>
            <person name="Johannesson H."/>
        </authorList>
    </citation>
    <scope>NUCLEOTIDE SEQUENCE [LARGE SCALE GENOMIC DNA]</scope>
    <source>
        <strain evidence="2 3">CBS 415.72m</strain>
    </source>
</reference>
<keyword evidence="1" id="KW-1133">Transmembrane helix</keyword>
<dbReference type="RefSeq" id="XP_062749444.1">
    <property type="nucleotide sequence ID" value="XM_062883060.1"/>
</dbReference>
<name>A0ABR0GXZ5_9PEZI</name>
<evidence type="ECO:0000313" key="2">
    <source>
        <dbReference type="EMBL" id="KAK4660474.1"/>
    </source>
</evidence>
<comment type="caution">
    <text evidence="2">The sequence shown here is derived from an EMBL/GenBank/DDBJ whole genome shotgun (WGS) entry which is preliminary data.</text>
</comment>
<sequence length="66" mass="7662">MSGFGCFWRDVIVLTAHHQNSKRLLSPHAGAFFSGFLNNFAHLALITSLYRGRHDNWFIYRFASLF</sequence>
<evidence type="ECO:0000256" key="1">
    <source>
        <dbReference type="SAM" id="Phobius"/>
    </source>
</evidence>
<keyword evidence="1" id="KW-0472">Membrane</keyword>
<dbReference type="Proteomes" id="UP001323405">
    <property type="component" value="Unassembled WGS sequence"/>
</dbReference>
<keyword evidence="3" id="KW-1185">Reference proteome</keyword>
<proteinExistence type="predicted"/>
<protein>
    <submittedName>
        <fullName evidence="2">Uncharacterized protein</fullName>
    </submittedName>
</protein>
<dbReference type="EMBL" id="JAFFHA010000001">
    <property type="protein sequence ID" value="KAK4660474.1"/>
    <property type="molecule type" value="Genomic_DNA"/>
</dbReference>